<dbReference type="InterPro" id="IPR014284">
    <property type="entry name" value="RNA_pol_sigma-70_dom"/>
</dbReference>
<accession>A0A7W9EH19</accession>
<dbReference type="GO" id="GO:0006352">
    <property type="term" value="P:DNA-templated transcription initiation"/>
    <property type="evidence" value="ECO:0007669"/>
    <property type="project" value="InterPro"/>
</dbReference>
<dbReference type="EMBL" id="JACIJC010000007">
    <property type="protein sequence ID" value="MBB5687680.1"/>
    <property type="molecule type" value="Genomic_DNA"/>
</dbReference>
<evidence type="ECO:0000313" key="7">
    <source>
        <dbReference type="EMBL" id="MBB5687680.1"/>
    </source>
</evidence>
<keyword evidence="3" id="KW-0731">Sigma factor</keyword>
<evidence type="ECO:0000256" key="1">
    <source>
        <dbReference type="ARBA" id="ARBA00010641"/>
    </source>
</evidence>
<gene>
    <name evidence="7" type="ORF">FHS49_003724</name>
</gene>
<dbReference type="Proteomes" id="UP000549617">
    <property type="component" value="Unassembled WGS sequence"/>
</dbReference>
<dbReference type="GO" id="GO:0016987">
    <property type="term" value="F:sigma factor activity"/>
    <property type="evidence" value="ECO:0007669"/>
    <property type="project" value="UniProtKB-KW"/>
</dbReference>
<dbReference type="GO" id="GO:0003677">
    <property type="term" value="F:DNA binding"/>
    <property type="evidence" value="ECO:0007669"/>
    <property type="project" value="InterPro"/>
</dbReference>
<feature type="domain" description="RNA polymerase sigma-70 region 2" evidence="5">
    <location>
        <begin position="14"/>
        <end position="76"/>
    </location>
</feature>
<dbReference type="Gene3D" id="1.10.10.10">
    <property type="entry name" value="Winged helix-like DNA-binding domain superfamily/Winged helix DNA-binding domain"/>
    <property type="match status" value="1"/>
</dbReference>
<evidence type="ECO:0000313" key="8">
    <source>
        <dbReference type="Proteomes" id="UP000549617"/>
    </source>
</evidence>
<dbReference type="InterPro" id="IPR036388">
    <property type="entry name" value="WH-like_DNA-bd_sf"/>
</dbReference>
<dbReference type="InterPro" id="IPR013249">
    <property type="entry name" value="RNA_pol_sigma70_r4_t2"/>
</dbReference>
<dbReference type="InterPro" id="IPR013325">
    <property type="entry name" value="RNA_pol_sigma_r2"/>
</dbReference>
<dbReference type="PANTHER" id="PTHR43133:SF63">
    <property type="entry name" value="RNA POLYMERASE SIGMA FACTOR FECI-RELATED"/>
    <property type="match status" value="1"/>
</dbReference>
<feature type="domain" description="RNA polymerase sigma factor 70 region 4 type 2" evidence="6">
    <location>
        <begin position="112"/>
        <end position="161"/>
    </location>
</feature>
<comment type="caution">
    <text evidence="7">The sequence shown here is derived from an EMBL/GenBank/DDBJ whole genome shotgun (WGS) entry which is preliminary data.</text>
</comment>
<keyword evidence="8" id="KW-1185">Reference proteome</keyword>
<dbReference type="Pfam" id="PF08281">
    <property type="entry name" value="Sigma70_r4_2"/>
    <property type="match status" value="1"/>
</dbReference>
<comment type="similarity">
    <text evidence="1">Belongs to the sigma-70 factor family. ECF subfamily.</text>
</comment>
<evidence type="ECO:0000259" key="6">
    <source>
        <dbReference type="Pfam" id="PF08281"/>
    </source>
</evidence>
<evidence type="ECO:0000259" key="5">
    <source>
        <dbReference type="Pfam" id="PF04542"/>
    </source>
</evidence>
<name>A0A7W9EH19_9SPHN</name>
<sequence>MNAPGSNAAFEAVYRSEHRQLLHYFRRRVGPDAAPDLVQDAFTRLLRSGTLERIENPPAYLATIARNLLIERARRYVRDQAIFFSLDEGRDAPVRPEQTGRIEEMDLRRVSRRALLALPSRTRRIFLMHRLQRRTYREIAEQLGITHKAVQYHMKRSLARCRRAVARLE</sequence>
<dbReference type="InterPro" id="IPR039425">
    <property type="entry name" value="RNA_pol_sigma-70-like"/>
</dbReference>
<evidence type="ECO:0000256" key="4">
    <source>
        <dbReference type="ARBA" id="ARBA00023163"/>
    </source>
</evidence>
<dbReference type="InterPro" id="IPR013324">
    <property type="entry name" value="RNA_pol_sigma_r3/r4-like"/>
</dbReference>
<organism evidence="7 8">
    <name type="scientific">Sphingobium boeckii</name>
    <dbReference type="NCBI Taxonomy" id="1082345"/>
    <lineage>
        <taxon>Bacteria</taxon>
        <taxon>Pseudomonadati</taxon>
        <taxon>Pseudomonadota</taxon>
        <taxon>Alphaproteobacteria</taxon>
        <taxon>Sphingomonadales</taxon>
        <taxon>Sphingomonadaceae</taxon>
        <taxon>Sphingobium</taxon>
    </lineage>
</organism>
<dbReference type="RefSeq" id="WP_184021776.1">
    <property type="nucleotide sequence ID" value="NZ_JACIJC010000007.1"/>
</dbReference>
<dbReference type="Gene3D" id="1.10.1740.10">
    <property type="match status" value="1"/>
</dbReference>
<keyword evidence="2" id="KW-0805">Transcription regulation</keyword>
<evidence type="ECO:0000256" key="2">
    <source>
        <dbReference type="ARBA" id="ARBA00023015"/>
    </source>
</evidence>
<dbReference type="SUPFAM" id="SSF88659">
    <property type="entry name" value="Sigma3 and sigma4 domains of RNA polymerase sigma factors"/>
    <property type="match status" value="1"/>
</dbReference>
<reference evidence="7 8" key="1">
    <citation type="submission" date="2020-08" db="EMBL/GenBank/DDBJ databases">
        <title>Genomic Encyclopedia of Type Strains, Phase IV (KMG-IV): sequencing the most valuable type-strain genomes for metagenomic binning, comparative biology and taxonomic classification.</title>
        <authorList>
            <person name="Goeker M."/>
        </authorList>
    </citation>
    <scope>NUCLEOTIDE SEQUENCE [LARGE SCALE GENOMIC DNA]</scope>
    <source>
        <strain evidence="7 8">DSM 25079</strain>
    </source>
</reference>
<dbReference type="AlphaFoldDB" id="A0A7W9EH19"/>
<dbReference type="SUPFAM" id="SSF88946">
    <property type="entry name" value="Sigma2 domain of RNA polymerase sigma factors"/>
    <property type="match status" value="1"/>
</dbReference>
<dbReference type="InterPro" id="IPR007627">
    <property type="entry name" value="RNA_pol_sigma70_r2"/>
</dbReference>
<proteinExistence type="inferred from homology"/>
<dbReference type="Pfam" id="PF04542">
    <property type="entry name" value="Sigma70_r2"/>
    <property type="match status" value="1"/>
</dbReference>
<evidence type="ECO:0000256" key="3">
    <source>
        <dbReference type="ARBA" id="ARBA00023082"/>
    </source>
</evidence>
<protein>
    <submittedName>
        <fullName evidence="7">RNA polymerase sigma-70 factor (ECF subfamily)</fullName>
    </submittedName>
</protein>
<keyword evidence="4" id="KW-0804">Transcription</keyword>
<dbReference type="NCBIfam" id="TIGR02937">
    <property type="entry name" value="sigma70-ECF"/>
    <property type="match status" value="1"/>
</dbReference>
<dbReference type="PANTHER" id="PTHR43133">
    <property type="entry name" value="RNA POLYMERASE ECF-TYPE SIGMA FACTO"/>
    <property type="match status" value="1"/>
</dbReference>